<name>R0LLW1_ANAPL</name>
<dbReference type="AlphaFoldDB" id="R0LLW1"/>
<dbReference type="Proteomes" id="UP000296049">
    <property type="component" value="Unassembled WGS sequence"/>
</dbReference>
<protein>
    <submittedName>
        <fullName evidence="1">Uncharacterized protein</fullName>
    </submittedName>
</protein>
<sequence>MGQRPAAQVAGAILKTAFRRVHNAHYVNDPTDIRNLKDKKGTEKYKKGTKYKKALLFSAFIGLNTSGGVQAKGIEEKSNDSLAQYDLLASIPSSPFTYIMPQVSEKEQHDNSCTQLVLAEVIFSLDPDRSQSSFHSPCMSLHAITANWQITINPRPQNAQVEEQLLRWTANPGIAMRECDNRAKFISHTIHNSQQLHAHPSTGITPACVWKAQQLPGVTPQSPKPLRKLGEIWGKWRAFPQ</sequence>
<gene>
    <name evidence="1" type="ORF">Anapl_14332</name>
</gene>
<keyword evidence="2" id="KW-1185">Reference proteome</keyword>
<accession>R0LLW1</accession>
<proteinExistence type="predicted"/>
<reference evidence="2" key="1">
    <citation type="journal article" date="2013" name="Nat. Genet.">
        <title>The duck genome and transcriptome provide insight into an avian influenza virus reservoir species.</title>
        <authorList>
            <person name="Huang Y."/>
            <person name="Li Y."/>
            <person name="Burt D.W."/>
            <person name="Chen H."/>
            <person name="Zhang Y."/>
            <person name="Qian W."/>
            <person name="Kim H."/>
            <person name="Gan S."/>
            <person name="Zhao Y."/>
            <person name="Li J."/>
            <person name="Yi K."/>
            <person name="Feng H."/>
            <person name="Zhu P."/>
            <person name="Li B."/>
            <person name="Liu Q."/>
            <person name="Fairley S."/>
            <person name="Magor K.E."/>
            <person name="Du Z."/>
            <person name="Hu X."/>
            <person name="Goodman L."/>
            <person name="Tafer H."/>
            <person name="Vignal A."/>
            <person name="Lee T."/>
            <person name="Kim K.W."/>
            <person name="Sheng Z."/>
            <person name="An Y."/>
            <person name="Searle S."/>
            <person name="Herrero J."/>
            <person name="Groenen M.A."/>
            <person name="Crooijmans R.P."/>
            <person name="Faraut T."/>
            <person name="Cai Q."/>
            <person name="Webster R.G."/>
            <person name="Aldridge J.R."/>
            <person name="Warren W.C."/>
            <person name="Bartschat S."/>
            <person name="Kehr S."/>
            <person name="Marz M."/>
            <person name="Stadler P.F."/>
            <person name="Smith J."/>
            <person name="Kraus R.H."/>
            <person name="Zhao Y."/>
            <person name="Ren L."/>
            <person name="Fei J."/>
            <person name="Morisson M."/>
            <person name="Kaiser P."/>
            <person name="Griffin D.K."/>
            <person name="Rao M."/>
            <person name="Pitel F."/>
            <person name="Wang J."/>
            <person name="Li N."/>
        </authorList>
    </citation>
    <scope>NUCLEOTIDE SEQUENCE [LARGE SCALE GENOMIC DNA]</scope>
</reference>
<evidence type="ECO:0000313" key="2">
    <source>
        <dbReference type="Proteomes" id="UP000296049"/>
    </source>
</evidence>
<organism evidence="1 2">
    <name type="scientific">Anas platyrhynchos</name>
    <name type="common">Mallard</name>
    <name type="synonym">Anas boschas</name>
    <dbReference type="NCBI Taxonomy" id="8839"/>
    <lineage>
        <taxon>Eukaryota</taxon>
        <taxon>Metazoa</taxon>
        <taxon>Chordata</taxon>
        <taxon>Craniata</taxon>
        <taxon>Vertebrata</taxon>
        <taxon>Euteleostomi</taxon>
        <taxon>Archelosauria</taxon>
        <taxon>Archosauria</taxon>
        <taxon>Dinosauria</taxon>
        <taxon>Saurischia</taxon>
        <taxon>Theropoda</taxon>
        <taxon>Coelurosauria</taxon>
        <taxon>Aves</taxon>
        <taxon>Neognathae</taxon>
        <taxon>Galloanserae</taxon>
        <taxon>Anseriformes</taxon>
        <taxon>Anatidae</taxon>
        <taxon>Anatinae</taxon>
        <taxon>Anas</taxon>
    </lineage>
</organism>
<dbReference type="EMBL" id="KB742934">
    <property type="protein sequence ID" value="EOB02675.1"/>
    <property type="molecule type" value="Genomic_DNA"/>
</dbReference>
<evidence type="ECO:0000313" key="1">
    <source>
        <dbReference type="EMBL" id="EOB02675.1"/>
    </source>
</evidence>